<organism evidence="8 9">
    <name type="scientific">Lentibacillus salinarum</name>
    <dbReference type="NCBI Taxonomy" id="446820"/>
    <lineage>
        <taxon>Bacteria</taxon>
        <taxon>Bacillati</taxon>
        <taxon>Bacillota</taxon>
        <taxon>Bacilli</taxon>
        <taxon>Bacillales</taxon>
        <taxon>Bacillaceae</taxon>
        <taxon>Lentibacillus</taxon>
    </lineage>
</organism>
<evidence type="ECO:0000256" key="6">
    <source>
        <dbReference type="RuleBase" id="RU362091"/>
    </source>
</evidence>
<evidence type="ECO:0000313" key="9">
    <source>
        <dbReference type="Proteomes" id="UP001597178"/>
    </source>
</evidence>
<feature type="transmembrane region" description="Helical" evidence="7">
    <location>
        <begin position="186"/>
        <end position="206"/>
    </location>
</feature>
<accession>A0ABW3ZYN4</accession>
<feature type="transmembrane region" description="Helical" evidence="7">
    <location>
        <begin position="406"/>
        <end position="428"/>
    </location>
</feature>
<feature type="transmembrane region" description="Helical" evidence="7">
    <location>
        <begin position="125"/>
        <end position="146"/>
    </location>
</feature>
<feature type="transmembrane region" description="Helical" evidence="7">
    <location>
        <begin position="378"/>
        <end position="400"/>
    </location>
</feature>
<comment type="similarity">
    <text evidence="2 6">Belongs to the sodium:solute symporter (SSF) (TC 2.A.21) family.</text>
</comment>
<comment type="subcellular location">
    <subcellularLocation>
        <location evidence="1">Membrane</location>
        <topology evidence="1">Multi-pass membrane protein</topology>
    </subcellularLocation>
</comment>
<feature type="transmembrane region" description="Helical" evidence="7">
    <location>
        <begin position="12"/>
        <end position="29"/>
    </location>
</feature>
<reference evidence="9" key="1">
    <citation type="journal article" date="2019" name="Int. J. Syst. Evol. Microbiol.">
        <title>The Global Catalogue of Microorganisms (GCM) 10K type strain sequencing project: providing services to taxonomists for standard genome sequencing and annotation.</title>
        <authorList>
            <consortium name="The Broad Institute Genomics Platform"/>
            <consortium name="The Broad Institute Genome Sequencing Center for Infectious Disease"/>
            <person name="Wu L."/>
            <person name="Ma J."/>
        </authorList>
    </citation>
    <scope>NUCLEOTIDE SEQUENCE [LARGE SCALE GENOMIC DNA]</scope>
    <source>
        <strain evidence="9">CCUG 54822</strain>
    </source>
</reference>
<dbReference type="Gene3D" id="1.20.1730.10">
    <property type="entry name" value="Sodium/glucose cotransporter"/>
    <property type="match status" value="1"/>
</dbReference>
<dbReference type="Proteomes" id="UP001597178">
    <property type="component" value="Unassembled WGS sequence"/>
</dbReference>
<feature type="transmembrane region" description="Helical" evidence="7">
    <location>
        <begin position="49"/>
        <end position="70"/>
    </location>
</feature>
<evidence type="ECO:0000256" key="4">
    <source>
        <dbReference type="ARBA" id="ARBA00022989"/>
    </source>
</evidence>
<feature type="transmembrane region" description="Helical" evidence="7">
    <location>
        <begin position="152"/>
        <end position="174"/>
    </location>
</feature>
<sequence length="537" mass="59986">MEKAISVGTVDYFIIFSYFAFVIVVGLILRKLIKTDGDFFLSGRNLPAWITSIAYLAANLGALELLGMAASGAQYGMLTMHYYWMGAVPAMIFVGLYMYPFFYASKARSIPEYLKFRFNEATRGLNAVTFFILTILFSGISLYAMGLIFSVLLGWSMAFSIIVAAIVVLIYVWLGGLTSSIYNEVIQFFLIWIGLLPVALIGMYKFGGISGILANMPESFTHLWQGLGSTADNPMGVSWFGIIIGLSFVLSFGYWMTDFLVAQRAFAAKDVRAAQNTPIYATFFRIIVPIVVIVPGFIAIPLFPELGQSPDMPYNLALPLTIAELLPEGLFGLGITALLAAFMSGMAGNVTAFTTVWTYDLYQGYIKKDGNDQHYIKVGRLMVIIGTILAVFAAFLAAQFPNIMDYIQMLFSFFNAPFFATFFLGVFWKRATGWGAFWGLLLGITSSFLIYFLVPSDFYNTIAEGNFYRAFWAWVITMIITIVVSLFTKPKADSELKGLVRGVSEKISYRDLPWYKRPGYLSIISLIIMAIINIYFW</sequence>
<keyword evidence="9" id="KW-1185">Reference proteome</keyword>
<keyword evidence="3 7" id="KW-0812">Transmembrane</keyword>
<dbReference type="InterPro" id="IPR001734">
    <property type="entry name" value="Na/solute_symporter"/>
</dbReference>
<evidence type="ECO:0000256" key="1">
    <source>
        <dbReference type="ARBA" id="ARBA00004141"/>
    </source>
</evidence>
<dbReference type="PANTHER" id="PTHR11819">
    <property type="entry name" value="SOLUTE CARRIER FAMILY 5"/>
    <property type="match status" value="1"/>
</dbReference>
<feature type="transmembrane region" description="Helical" evidence="7">
    <location>
        <begin position="237"/>
        <end position="261"/>
    </location>
</feature>
<dbReference type="NCBIfam" id="TIGR00813">
    <property type="entry name" value="sss"/>
    <property type="match status" value="1"/>
</dbReference>
<evidence type="ECO:0000256" key="2">
    <source>
        <dbReference type="ARBA" id="ARBA00006434"/>
    </source>
</evidence>
<evidence type="ECO:0000256" key="5">
    <source>
        <dbReference type="ARBA" id="ARBA00023136"/>
    </source>
</evidence>
<evidence type="ECO:0000256" key="3">
    <source>
        <dbReference type="ARBA" id="ARBA00022692"/>
    </source>
</evidence>
<comment type="caution">
    <text evidence="8">The sequence shown here is derived from an EMBL/GenBank/DDBJ whole genome shotgun (WGS) entry which is preliminary data.</text>
</comment>
<name>A0ABW3ZYN4_9BACI</name>
<feature type="transmembrane region" description="Helical" evidence="7">
    <location>
        <begin position="435"/>
        <end position="454"/>
    </location>
</feature>
<evidence type="ECO:0000256" key="7">
    <source>
        <dbReference type="SAM" id="Phobius"/>
    </source>
</evidence>
<feature type="transmembrane region" description="Helical" evidence="7">
    <location>
        <begin position="466"/>
        <end position="487"/>
    </location>
</feature>
<dbReference type="Pfam" id="PF00474">
    <property type="entry name" value="SSF"/>
    <property type="match status" value="1"/>
</dbReference>
<feature type="transmembrane region" description="Helical" evidence="7">
    <location>
        <begin position="519"/>
        <end position="536"/>
    </location>
</feature>
<dbReference type="EMBL" id="JBHTNH010000055">
    <property type="protein sequence ID" value="MFD1363344.1"/>
    <property type="molecule type" value="Genomic_DNA"/>
</dbReference>
<dbReference type="PANTHER" id="PTHR11819:SF195">
    <property type="entry name" value="SODIUM_GLUCOSE COTRANSPORTER 4"/>
    <property type="match status" value="1"/>
</dbReference>
<keyword evidence="4 7" id="KW-1133">Transmembrane helix</keyword>
<dbReference type="InterPro" id="IPR038377">
    <property type="entry name" value="Na/Glc_symporter_sf"/>
</dbReference>
<gene>
    <name evidence="8" type="ORF">ACFQ4A_17180</name>
</gene>
<evidence type="ECO:0000313" key="8">
    <source>
        <dbReference type="EMBL" id="MFD1363344.1"/>
    </source>
</evidence>
<keyword evidence="5 7" id="KW-0472">Membrane</keyword>
<proteinExistence type="inferred from homology"/>
<protein>
    <submittedName>
        <fullName evidence="8">Sodium:solute symporter family protein</fullName>
    </submittedName>
</protein>
<dbReference type="RefSeq" id="WP_382402597.1">
    <property type="nucleotide sequence ID" value="NZ_JBHTNH010000055.1"/>
</dbReference>
<dbReference type="CDD" id="cd11478">
    <property type="entry name" value="SLC5sbd_u2"/>
    <property type="match status" value="1"/>
</dbReference>
<feature type="transmembrane region" description="Helical" evidence="7">
    <location>
        <begin position="282"/>
        <end position="303"/>
    </location>
</feature>
<feature type="transmembrane region" description="Helical" evidence="7">
    <location>
        <begin position="82"/>
        <end position="104"/>
    </location>
</feature>
<feature type="transmembrane region" description="Helical" evidence="7">
    <location>
        <begin position="330"/>
        <end position="357"/>
    </location>
</feature>
<dbReference type="PROSITE" id="PS50283">
    <property type="entry name" value="NA_SOLUT_SYMP_3"/>
    <property type="match status" value="1"/>
</dbReference>